<reference evidence="1 2" key="1">
    <citation type="submission" date="2016-06" db="EMBL/GenBank/DDBJ databases">
        <authorList>
            <person name="Kjaerup R.B."/>
            <person name="Dalgaard T.S."/>
            <person name="Juul-Madsen H.R."/>
        </authorList>
    </citation>
    <scope>NUCLEOTIDE SEQUENCE [LARGE SCALE GENOMIC DNA]</scope>
    <source>
        <strain evidence="1 2">DSM 43363</strain>
    </source>
</reference>
<dbReference type="STRING" id="47871.GA0070608_0008"/>
<dbReference type="Proteomes" id="UP000199343">
    <property type="component" value="Unassembled WGS sequence"/>
</dbReference>
<protein>
    <submittedName>
        <fullName evidence="1">Uncharacterized protein</fullName>
    </submittedName>
</protein>
<organism evidence="1 2">
    <name type="scientific">Micromonospora peucetia</name>
    <dbReference type="NCBI Taxonomy" id="47871"/>
    <lineage>
        <taxon>Bacteria</taxon>
        <taxon>Bacillati</taxon>
        <taxon>Actinomycetota</taxon>
        <taxon>Actinomycetes</taxon>
        <taxon>Micromonosporales</taxon>
        <taxon>Micromonosporaceae</taxon>
        <taxon>Micromonospora</taxon>
    </lineage>
</organism>
<proteinExistence type="predicted"/>
<dbReference type="OrthoDB" id="9927147at2"/>
<dbReference type="AlphaFoldDB" id="A0A1C6TV08"/>
<sequence length="163" mass="17372">MPTLRIPTLAGVSIRATGRSNISSDRRGTVVSYTGRLILNGREVLSPEQVRADWAARGETALREADRTEHSDPAGHAWAKGVCAAYATAVQILDAWHGQFAAEGLPLTDIVAGIKVARAAMFDQTPPDVDDLGRLTISAATSTLLMLAGNLAVTASYEWEVSR</sequence>
<name>A0A1C6TV08_9ACTN</name>
<accession>A0A1C6TV08</accession>
<evidence type="ECO:0000313" key="1">
    <source>
        <dbReference type="EMBL" id="SCL45519.1"/>
    </source>
</evidence>
<dbReference type="RefSeq" id="WP_091619442.1">
    <property type="nucleotide sequence ID" value="NZ_FMIC01000001.1"/>
</dbReference>
<dbReference type="EMBL" id="FMIC01000001">
    <property type="protein sequence ID" value="SCL45519.1"/>
    <property type="molecule type" value="Genomic_DNA"/>
</dbReference>
<gene>
    <name evidence="1" type="ORF">GA0070608_0008</name>
</gene>
<evidence type="ECO:0000313" key="2">
    <source>
        <dbReference type="Proteomes" id="UP000199343"/>
    </source>
</evidence>